<dbReference type="Pfam" id="PF00954">
    <property type="entry name" value="S_locus_glycop"/>
    <property type="match status" value="1"/>
</dbReference>
<dbReference type="GO" id="GO:0016020">
    <property type="term" value="C:membrane"/>
    <property type="evidence" value="ECO:0007669"/>
    <property type="project" value="UniProtKB-SubCell"/>
</dbReference>
<dbReference type="SUPFAM" id="SSF56112">
    <property type="entry name" value="Protein kinase-like (PK-like)"/>
    <property type="match status" value="1"/>
</dbReference>
<evidence type="ECO:0000256" key="3">
    <source>
        <dbReference type="ARBA" id="ARBA00022692"/>
    </source>
</evidence>
<dbReference type="PANTHER" id="PTHR47974">
    <property type="entry name" value="OS07G0415500 PROTEIN"/>
    <property type="match status" value="1"/>
</dbReference>
<dbReference type="Gene3D" id="1.10.510.10">
    <property type="entry name" value="Transferase(Phosphotransferase) domain 1"/>
    <property type="match status" value="1"/>
</dbReference>
<keyword evidence="6 10" id="KW-0067">ATP-binding</keyword>
<dbReference type="InterPro" id="IPR000858">
    <property type="entry name" value="S_locus_glycoprot_dom"/>
</dbReference>
<keyword evidence="8" id="KW-0472">Membrane</keyword>
<evidence type="ECO:0000259" key="11">
    <source>
        <dbReference type="PROSITE" id="PS50011"/>
    </source>
</evidence>
<dbReference type="PROSITE" id="PS50948">
    <property type="entry name" value="PAN"/>
    <property type="match status" value="1"/>
</dbReference>
<feature type="domain" description="Protein kinase" evidence="11">
    <location>
        <begin position="417"/>
        <end position="632"/>
    </location>
</feature>
<dbReference type="EMBL" id="OIVN01006116">
    <property type="protein sequence ID" value="SPD25440.1"/>
    <property type="molecule type" value="Genomic_DNA"/>
</dbReference>
<dbReference type="PANTHER" id="PTHR47974:SF19">
    <property type="entry name" value="RECEPTOR-LIKE SERINE_THREONINE-PROTEIN KINASE"/>
    <property type="match status" value="1"/>
</dbReference>
<protein>
    <recommendedName>
        <fullName evidence="14">Protein kinase domain-containing protein</fullName>
    </recommendedName>
</protein>
<reference evidence="13" key="1">
    <citation type="submission" date="2018-02" db="EMBL/GenBank/DDBJ databases">
        <authorList>
            <person name="Cohen D.B."/>
            <person name="Kent A.D."/>
        </authorList>
    </citation>
    <scope>NUCLEOTIDE SEQUENCE</scope>
</reference>
<dbReference type="AlphaFoldDB" id="A0A2N9IMS6"/>
<dbReference type="InterPro" id="IPR011009">
    <property type="entry name" value="Kinase-like_dom_sf"/>
</dbReference>
<keyword evidence="4" id="KW-0732">Signal</keyword>
<comment type="subcellular location">
    <subcellularLocation>
        <location evidence="1">Membrane</location>
        <topology evidence="1">Single-pass membrane protein</topology>
    </subcellularLocation>
</comment>
<sequence length="632" mass="70658">MDSRLCVNFLDLASGDLLDIPHTPRVLPRVMTVPGIISDVDGYGSTDGDSDVSRERRIIVANMLPLHAKRDTETDKWCFSLDEDSPYLQLKDGFSPEKQSRLGDSLLVQFTCGLGGSMLSSGLKEEVGDIEGDAPQVKRLRRSSSDALQDMISGEELSLYGSAPNNADSAQKTFSFAVRDSLINVGPLKDFSYGLRMNADANATGLAKQSNYELVCCSGHGKNGALCVLRQSIRPEMITEFNLYVWDEDLRQWNLVWTAIPQKIFGFCGVFGIYNQQNVPLCDCPNGFIPKYPADWDKDDYSGGCNRRNPIQCFHGGKDIFLTIPNMRLPEALPYPEVKNVEECKLNCLSHCDCNAYEVKTRYQERMLGLWELSSPALISSIVSSIIWRVYYAVGALEEVEFSLILFKYQDIRRATKNFSQKLGEGGFGSVFKGTLPNSIAIAVKKIRSLQQGEKQFRAEVSTLGAIQHVNLLRLHGFCVEASKRFLVYEYMPKAKGLAYLHESCRDCIIHFDIKPENKLLDAEDVPKVADFGLAKVIGRDFSQVLTTMRGTRGYLAPEWISGEAVTPKVDVFNYGKLLFEIVSGRRNINMLDDEICNYFPARVAIAMNKGEDLLTLLDYKLEGNANVEDNV</sequence>
<evidence type="ECO:0000259" key="12">
    <source>
        <dbReference type="PROSITE" id="PS50948"/>
    </source>
</evidence>
<name>A0A2N9IMS6_FAGSY</name>
<evidence type="ECO:0000256" key="9">
    <source>
        <dbReference type="ARBA" id="ARBA00023157"/>
    </source>
</evidence>
<dbReference type="FunFam" id="3.30.200.20:FF:000178">
    <property type="entry name" value="serine/threonine-protein kinase PBS1-like"/>
    <property type="match status" value="1"/>
</dbReference>
<feature type="domain" description="Apple" evidence="12">
    <location>
        <begin position="313"/>
        <end position="396"/>
    </location>
</feature>
<dbReference type="InterPro" id="IPR001245">
    <property type="entry name" value="Ser-Thr/Tyr_kinase_cat_dom"/>
</dbReference>
<evidence type="ECO:0000256" key="6">
    <source>
        <dbReference type="ARBA" id="ARBA00022840"/>
    </source>
</evidence>
<dbReference type="PROSITE" id="PS50011">
    <property type="entry name" value="PROTEIN_KINASE_DOM"/>
    <property type="match status" value="1"/>
</dbReference>
<dbReference type="Pfam" id="PF07714">
    <property type="entry name" value="PK_Tyr_Ser-Thr"/>
    <property type="match status" value="1"/>
</dbReference>
<dbReference type="InterPro" id="IPR003609">
    <property type="entry name" value="Pan_app"/>
</dbReference>
<gene>
    <name evidence="13" type="ORF">FSB_LOCUS53322</name>
</gene>
<organism evidence="13">
    <name type="scientific">Fagus sylvatica</name>
    <name type="common">Beechnut</name>
    <dbReference type="NCBI Taxonomy" id="28930"/>
    <lineage>
        <taxon>Eukaryota</taxon>
        <taxon>Viridiplantae</taxon>
        <taxon>Streptophyta</taxon>
        <taxon>Embryophyta</taxon>
        <taxon>Tracheophyta</taxon>
        <taxon>Spermatophyta</taxon>
        <taxon>Magnoliopsida</taxon>
        <taxon>eudicotyledons</taxon>
        <taxon>Gunneridae</taxon>
        <taxon>Pentapetalae</taxon>
        <taxon>rosids</taxon>
        <taxon>fabids</taxon>
        <taxon>Fagales</taxon>
        <taxon>Fagaceae</taxon>
        <taxon>Fagus</taxon>
    </lineage>
</organism>
<evidence type="ECO:0000256" key="7">
    <source>
        <dbReference type="ARBA" id="ARBA00022989"/>
    </source>
</evidence>
<dbReference type="PROSITE" id="PS00107">
    <property type="entry name" value="PROTEIN_KINASE_ATP"/>
    <property type="match status" value="1"/>
</dbReference>
<dbReference type="GO" id="GO:0048544">
    <property type="term" value="P:recognition of pollen"/>
    <property type="evidence" value="ECO:0007669"/>
    <property type="project" value="InterPro"/>
</dbReference>
<keyword evidence="5 10" id="KW-0547">Nucleotide-binding</keyword>
<evidence type="ECO:0000256" key="1">
    <source>
        <dbReference type="ARBA" id="ARBA00004167"/>
    </source>
</evidence>
<proteinExistence type="predicted"/>
<evidence type="ECO:0000256" key="5">
    <source>
        <dbReference type="ARBA" id="ARBA00022741"/>
    </source>
</evidence>
<keyword evidence="9" id="KW-1015">Disulfide bond</keyword>
<evidence type="ECO:0000256" key="8">
    <source>
        <dbReference type="ARBA" id="ARBA00023136"/>
    </source>
</evidence>
<dbReference type="InterPro" id="IPR000719">
    <property type="entry name" value="Prot_kinase_dom"/>
</dbReference>
<evidence type="ECO:0008006" key="14">
    <source>
        <dbReference type="Google" id="ProtNLM"/>
    </source>
</evidence>
<evidence type="ECO:0000256" key="2">
    <source>
        <dbReference type="ARBA" id="ARBA00022679"/>
    </source>
</evidence>
<accession>A0A2N9IMS6</accession>
<feature type="binding site" evidence="10">
    <location>
        <position position="446"/>
    </location>
    <ligand>
        <name>ATP</name>
        <dbReference type="ChEBI" id="CHEBI:30616"/>
    </ligand>
</feature>
<evidence type="ECO:0000256" key="10">
    <source>
        <dbReference type="PROSITE-ProRule" id="PRU10141"/>
    </source>
</evidence>
<dbReference type="Gene3D" id="3.30.200.20">
    <property type="entry name" value="Phosphorylase Kinase, domain 1"/>
    <property type="match status" value="1"/>
</dbReference>
<dbReference type="SMART" id="SM00220">
    <property type="entry name" value="S_TKc"/>
    <property type="match status" value="1"/>
</dbReference>
<dbReference type="GO" id="GO:0004672">
    <property type="term" value="F:protein kinase activity"/>
    <property type="evidence" value="ECO:0007669"/>
    <property type="project" value="InterPro"/>
</dbReference>
<dbReference type="GO" id="GO:0005524">
    <property type="term" value="F:ATP binding"/>
    <property type="evidence" value="ECO:0007669"/>
    <property type="project" value="UniProtKB-UniRule"/>
</dbReference>
<dbReference type="Pfam" id="PF00069">
    <property type="entry name" value="Pkinase"/>
    <property type="match status" value="1"/>
</dbReference>
<dbReference type="InterPro" id="IPR017441">
    <property type="entry name" value="Protein_kinase_ATP_BS"/>
</dbReference>
<dbReference type="Pfam" id="PF08276">
    <property type="entry name" value="PAN_2"/>
    <property type="match status" value="1"/>
</dbReference>
<keyword evidence="7" id="KW-1133">Transmembrane helix</keyword>
<keyword evidence="2" id="KW-0808">Transferase</keyword>
<keyword evidence="3" id="KW-0812">Transmembrane</keyword>
<evidence type="ECO:0000313" key="13">
    <source>
        <dbReference type="EMBL" id="SPD25440.1"/>
    </source>
</evidence>
<evidence type="ECO:0000256" key="4">
    <source>
        <dbReference type="ARBA" id="ARBA00022729"/>
    </source>
</evidence>